<comment type="caution">
    <text evidence="11">The sequence shown here is derived from an EMBL/GenBank/DDBJ whole genome shotgun (WGS) entry which is preliminary data.</text>
</comment>
<evidence type="ECO:0000313" key="12">
    <source>
        <dbReference type="Proteomes" id="UP000188320"/>
    </source>
</evidence>
<dbReference type="CDD" id="cd00190">
    <property type="entry name" value="Tryp_SPc"/>
    <property type="match status" value="1"/>
</dbReference>
<reference evidence="12" key="2">
    <citation type="submission" date="2017-01" db="EMBL/GenBank/DDBJ databases">
        <authorList>
            <person name="Wang Y."/>
            <person name="White M."/>
            <person name="Kvist S."/>
            <person name="Moncalvo J.-M."/>
        </authorList>
    </citation>
    <scope>NUCLEOTIDE SEQUENCE [LARGE SCALE GENOMIC DNA]</scope>
    <source>
        <strain evidence="12">COL-18-3</strain>
    </source>
</reference>
<dbReference type="Gene3D" id="2.40.10.10">
    <property type="entry name" value="Trypsin-like serine proteases"/>
    <property type="match status" value="1"/>
</dbReference>
<keyword evidence="6" id="KW-0720">Serine protease</keyword>
<evidence type="ECO:0000256" key="4">
    <source>
        <dbReference type="ARBA" id="ARBA00022801"/>
    </source>
</evidence>
<evidence type="ECO:0000256" key="7">
    <source>
        <dbReference type="SAM" id="MobiDB-lite"/>
    </source>
</evidence>
<dbReference type="InterPro" id="IPR009003">
    <property type="entry name" value="Peptidase_S1_PA"/>
</dbReference>
<feature type="chain" id="PRO_5015068967" evidence="8">
    <location>
        <begin position="35"/>
        <end position="555"/>
    </location>
</feature>
<evidence type="ECO:0000259" key="9">
    <source>
        <dbReference type="PROSITE" id="PS50240"/>
    </source>
</evidence>
<feature type="region of interest" description="Disordered" evidence="7">
    <location>
        <begin position="220"/>
        <end position="262"/>
    </location>
</feature>
<evidence type="ECO:0000256" key="1">
    <source>
        <dbReference type="ARBA" id="ARBA00004613"/>
    </source>
</evidence>
<dbReference type="InterPro" id="IPR043504">
    <property type="entry name" value="Peptidase_S1_PA_chymotrypsin"/>
</dbReference>
<dbReference type="PANTHER" id="PTHR24264:SF65">
    <property type="entry name" value="SRCR DOMAIN-CONTAINING PROTEIN"/>
    <property type="match status" value="1"/>
</dbReference>
<proteinExistence type="predicted"/>
<feature type="compositionally biased region" description="Low complexity" evidence="7">
    <location>
        <begin position="230"/>
        <end position="254"/>
    </location>
</feature>
<name>A0A1R1PQK7_ZANCU</name>
<evidence type="ECO:0000256" key="5">
    <source>
        <dbReference type="ARBA" id="ARBA00023157"/>
    </source>
</evidence>
<dbReference type="FunFam" id="2.40.10.10:FF:000068">
    <property type="entry name" value="transmembrane protease serine 2"/>
    <property type="match status" value="1"/>
</dbReference>
<dbReference type="SUPFAM" id="SSF50494">
    <property type="entry name" value="Trypsin-like serine proteases"/>
    <property type="match status" value="1"/>
</dbReference>
<dbReference type="AlphaFoldDB" id="A0A1R1PQK7"/>
<keyword evidence="3 6" id="KW-0645">Protease</keyword>
<dbReference type="InterPro" id="IPR018114">
    <property type="entry name" value="TRYPSIN_HIS"/>
</dbReference>
<protein>
    <submittedName>
        <fullName evidence="11">Trypsin</fullName>
    </submittedName>
</protein>
<dbReference type="PROSITE" id="PS00135">
    <property type="entry name" value="TRYPSIN_SER"/>
    <property type="match status" value="1"/>
</dbReference>
<keyword evidence="4 6" id="KW-0378">Hydrolase</keyword>
<accession>A0A1R1PQK7</accession>
<dbReference type="InterPro" id="IPR001314">
    <property type="entry name" value="Peptidase_S1A"/>
</dbReference>
<evidence type="ECO:0000256" key="6">
    <source>
        <dbReference type="RuleBase" id="RU363034"/>
    </source>
</evidence>
<dbReference type="PROSITE" id="PS50240">
    <property type="entry name" value="TRYPSIN_DOM"/>
    <property type="match status" value="1"/>
</dbReference>
<evidence type="ECO:0000256" key="8">
    <source>
        <dbReference type="SAM" id="SignalP"/>
    </source>
</evidence>
<keyword evidence="2" id="KW-0964">Secreted</keyword>
<sequence length="555" mass="58801">MNRPNNKIATFRHSSIMALAMILVLNFGFRDVNAKPVSPNNDGGSGNKQTADTKPDTSTNPFGQNSPLFIELPQSYPNNDASSMIPNNLMNKNDFGTLNMPNSGFKNLDFVMRETDGKFLSSESPSFSPSAAEWVNVEVTEEKAGNGEGEGNEDKNNAGYKELFSNPSIKQNNNENINMNNLAAANPNKNNAKSPIATVVVKTVVTQVKTAIKVVTATVPAPKPAPKPASKPVSAPASTPPSASAAAPVSAPAPQGGAAKNVTNTPIVGKTRIVGGTTVTASNEKINYRYAGYLVDYRRSIFCGATLISPDWLVTAAHCLYGGYLNDMYVRVGNYNFTLNMDSNFRRVTRGLLHGQYNPTTLDNDIALLKVASPFNPTDGIGGSINPAKVYSPNTNTRPPITDNALLWALGWGATDSKGTEMSSVLKKAQIITLPKAQCNQIYAGFTGNNVGNQLCATGTNQNYDSNGNIVGGGVGGDTCSGDSGGPVIVLDSTKDLNNPVSRLVGITSYGTWIASLNLVSKCGNRNIVGVYTNASKYVNFISQATGLTVQYLTS</sequence>
<evidence type="ECO:0000313" key="10">
    <source>
        <dbReference type="EMBL" id="OMH80592.1"/>
    </source>
</evidence>
<dbReference type="InterPro" id="IPR050127">
    <property type="entry name" value="Serine_Proteases_S1"/>
</dbReference>
<reference evidence="11" key="1">
    <citation type="submission" date="2017-01" db="EMBL/GenBank/DDBJ databases">
        <authorList>
            <person name="Mah S.A."/>
            <person name="Swanson W.J."/>
            <person name="Moy G.W."/>
            <person name="Vacquier V.D."/>
        </authorList>
    </citation>
    <scope>NUCLEOTIDE SEQUENCE [LARGE SCALE GENOMIC DNA]</scope>
    <source>
        <strain evidence="11">COL-18-3</strain>
    </source>
</reference>
<dbReference type="EMBL" id="LSSK01001139">
    <property type="protein sequence ID" value="OMH80592.1"/>
    <property type="molecule type" value="Genomic_DNA"/>
</dbReference>
<dbReference type="InterPro" id="IPR001254">
    <property type="entry name" value="Trypsin_dom"/>
</dbReference>
<organism evidence="11 12">
    <name type="scientific">Zancudomyces culisetae</name>
    <name type="common">Gut fungus</name>
    <name type="synonym">Smittium culisetae</name>
    <dbReference type="NCBI Taxonomy" id="1213189"/>
    <lineage>
        <taxon>Eukaryota</taxon>
        <taxon>Fungi</taxon>
        <taxon>Fungi incertae sedis</taxon>
        <taxon>Zoopagomycota</taxon>
        <taxon>Kickxellomycotina</taxon>
        <taxon>Harpellomycetes</taxon>
        <taxon>Harpellales</taxon>
        <taxon>Legeriomycetaceae</taxon>
        <taxon>Zancudomyces</taxon>
    </lineage>
</organism>
<dbReference type="Proteomes" id="UP000188320">
    <property type="component" value="Unassembled WGS sequence"/>
</dbReference>
<feature type="domain" description="Peptidase S1" evidence="9">
    <location>
        <begin position="273"/>
        <end position="547"/>
    </location>
</feature>
<keyword evidence="12" id="KW-1185">Reference proteome</keyword>
<dbReference type="PRINTS" id="PR00722">
    <property type="entry name" value="CHYMOTRYPSIN"/>
</dbReference>
<feature type="compositionally biased region" description="Polar residues" evidence="7">
    <location>
        <begin position="38"/>
        <end position="63"/>
    </location>
</feature>
<feature type="region of interest" description="Disordered" evidence="7">
    <location>
        <begin position="37"/>
        <end position="63"/>
    </location>
</feature>
<dbReference type="GO" id="GO:0004252">
    <property type="term" value="F:serine-type endopeptidase activity"/>
    <property type="evidence" value="ECO:0007669"/>
    <property type="project" value="InterPro"/>
</dbReference>
<evidence type="ECO:0000256" key="3">
    <source>
        <dbReference type="ARBA" id="ARBA00022670"/>
    </source>
</evidence>
<dbReference type="OrthoDB" id="6380398at2759"/>
<comment type="subcellular location">
    <subcellularLocation>
        <location evidence="1">Secreted</location>
    </subcellularLocation>
</comment>
<dbReference type="PROSITE" id="PS00134">
    <property type="entry name" value="TRYPSIN_HIS"/>
    <property type="match status" value="1"/>
</dbReference>
<dbReference type="GO" id="GO:0006508">
    <property type="term" value="P:proteolysis"/>
    <property type="evidence" value="ECO:0007669"/>
    <property type="project" value="UniProtKB-KW"/>
</dbReference>
<evidence type="ECO:0000256" key="2">
    <source>
        <dbReference type="ARBA" id="ARBA00022525"/>
    </source>
</evidence>
<dbReference type="PANTHER" id="PTHR24264">
    <property type="entry name" value="TRYPSIN-RELATED"/>
    <property type="match status" value="1"/>
</dbReference>
<dbReference type="EMBL" id="LSSK01000476">
    <property type="protein sequence ID" value="OMH83221.1"/>
    <property type="molecule type" value="Genomic_DNA"/>
</dbReference>
<dbReference type="SMART" id="SM00020">
    <property type="entry name" value="Tryp_SPc"/>
    <property type="match status" value="1"/>
</dbReference>
<dbReference type="InterPro" id="IPR033116">
    <property type="entry name" value="TRYPSIN_SER"/>
</dbReference>
<gene>
    <name evidence="11" type="ORF">AX774_g3278</name>
    <name evidence="10" type="ORF">AX774_g5975</name>
</gene>
<dbReference type="Pfam" id="PF00089">
    <property type="entry name" value="Trypsin"/>
    <property type="match status" value="1"/>
</dbReference>
<keyword evidence="8" id="KW-0732">Signal</keyword>
<feature type="signal peptide" evidence="8">
    <location>
        <begin position="1"/>
        <end position="34"/>
    </location>
</feature>
<evidence type="ECO:0000313" key="11">
    <source>
        <dbReference type="EMBL" id="OMH83221.1"/>
    </source>
</evidence>
<keyword evidence="5" id="KW-1015">Disulfide bond</keyword>
<dbReference type="GO" id="GO:0005615">
    <property type="term" value="C:extracellular space"/>
    <property type="evidence" value="ECO:0007669"/>
    <property type="project" value="TreeGrafter"/>
</dbReference>